<protein>
    <submittedName>
        <fullName evidence="2">Uncharacterized protein</fullName>
    </submittedName>
</protein>
<gene>
    <name evidence="2" type="ORF">F441_07960</name>
</gene>
<evidence type="ECO:0000256" key="1">
    <source>
        <dbReference type="SAM" id="MobiDB-lite"/>
    </source>
</evidence>
<sequence>MVSSASAAACRGGDAGSDAQAGSAVPVRTSQRQAAKHVATLKSVEAAIDTMALPLLLEDGASSSVLGSADCRRSGPFCDGGSNNSGDGSRRSVIRTQMIARAAHGRGGKVAKSQHRREVYELRVRQAAHACKLKKSKKPRVSSHAQLLARALETGKPYDFLSPMGCHDLLGSDAQPVEHASVDGTSHTHPWRQFPATAYPNDGVPCYSVQAATVAAIHPDVGGPLLRLVLAATVQLCTPRRWSPTTARPGSDGPQLLLFQTSTMRRTAPRHSPMLPVLFLLLRRLKASRLWRGDSSA</sequence>
<evidence type="ECO:0000313" key="3">
    <source>
        <dbReference type="Proteomes" id="UP000018958"/>
    </source>
</evidence>
<reference evidence="2 3" key="1">
    <citation type="submission" date="2013-11" db="EMBL/GenBank/DDBJ databases">
        <title>The Genome Sequence of Phytophthora parasitica CJ01A1.</title>
        <authorList>
            <consortium name="The Broad Institute Genomics Platform"/>
            <person name="Russ C."/>
            <person name="Tyler B."/>
            <person name="Panabieres F."/>
            <person name="Shan W."/>
            <person name="Tripathy S."/>
            <person name="Grunwald N."/>
            <person name="Machado M."/>
            <person name="Johnson C.S."/>
            <person name="Walker B."/>
            <person name="Young S.K."/>
            <person name="Zeng Q."/>
            <person name="Gargeya S."/>
            <person name="Fitzgerald M."/>
            <person name="Haas B."/>
            <person name="Abouelleil A."/>
            <person name="Allen A.W."/>
            <person name="Alvarado L."/>
            <person name="Arachchi H.M."/>
            <person name="Berlin A.M."/>
            <person name="Chapman S.B."/>
            <person name="Gainer-Dewar J."/>
            <person name="Goldberg J."/>
            <person name="Griggs A."/>
            <person name="Gujja S."/>
            <person name="Hansen M."/>
            <person name="Howarth C."/>
            <person name="Imamovic A."/>
            <person name="Ireland A."/>
            <person name="Larimer J."/>
            <person name="McCowan C."/>
            <person name="Murphy C."/>
            <person name="Pearson M."/>
            <person name="Poon T.W."/>
            <person name="Priest M."/>
            <person name="Roberts A."/>
            <person name="Saif S."/>
            <person name="Shea T."/>
            <person name="Sisk P."/>
            <person name="Sykes S."/>
            <person name="Wortman J."/>
            <person name="Nusbaum C."/>
            <person name="Birren B."/>
        </authorList>
    </citation>
    <scope>NUCLEOTIDE SEQUENCE [LARGE SCALE GENOMIC DNA]</scope>
    <source>
        <strain evidence="2 3">CJ01A1</strain>
    </source>
</reference>
<evidence type="ECO:0000313" key="2">
    <source>
        <dbReference type="EMBL" id="ETP17675.1"/>
    </source>
</evidence>
<dbReference type="AlphaFoldDB" id="W2X499"/>
<feature type="region of interest" description="Disordered" evidence="1">
    <location>
        <begin position="1"/>
        <end position="25"/>
    </location>
</feature>
<organism evidence="2 3">
    <name type="scientific">Phytophthora nicotianae CJ01A1</name>
    <dbReference type="NCBI Taxonomy" id="1317063"/>
    <lineage>
        <taxon>Eukaryota</taxon>
        <taxon>Sar</taxon>
        <taxon>Stramenopiles</taxon>
        <taxon>Oomycota</taxon>
        <taxon>Peronosporomycetes</taxon>
        <taxon>Peronosporales</taxon>
        <taxon>Peronosporaceae</taxon>
        <taxon>Phytophthora</taxon>
    </lineage>
</organism>
<comment type="caution">
    <text evidence="2">The sequence shown here is derived from an EMBL/GenBank/DDBJ whole genome shotgun (WGS) entry which is preliminary data.</text>
</comment>
<proteinExistence type="predicted"/>
<dbReference type="Proteomes" id="UP000018958">
    <property type="component" value="Unassembled WGS sequence"/>
</dbReference>
<dbReference type="EMBL" id="ANIX01001630">
    <property type="protein sequence ID" value="ETP17675.1"/>
    <property type="molecule type" value="Genomic_DNA"/>
</dbReference>
<name>W2X499_PHYNI</name>
<accession>W2X499</accession>